<evidence type="ECO:0000256" key="1">
    <source>
        <dbReference type="ARBA" id="ARBA00004370"/>
    </source>
</evidence>
<dbReference type="PANTHER" id="PTHR23076">
    <property type="entry name" value="METALLOPROTEASE M41 FTSH"/>
    <property type="match status" value="1"/>
</dbReference>
<evidence type="ECO:0000256" key="13">
    <source>
        <dbReference type="ARBA" id="ARBA00023136"/>
    </source>
</evidence>
<dbReference type="GO" id="GO:0004176">
    <property type="term" value="F:ATP-dependent peptidase activity"/>
    <property type="evidence" value="ECO:0007669"/>
    <property type="project" value="InterPro"/>
</dbReference>
<dbReference type="Pfam" id="PF00004">
    <property type="entry name" value="AAA"/>
    <property type="match status" value="1"/>
</dbReference>
<dbReference type="CDD" id="cd19501">
    <property type="entry name" value="RecA-like_FtsH"/>
    <property type="match status" value="1"/>
</dbReference>
<dbReference type="InterPro" id="IPR027417">
    <property type="entry name" value="P-loop_NTPase"/>
</dbReference>
<dbReference type="EMBL" id="CP073355">
    <property type="protein sequence ID" value="URA10054.1"/>
    <property type="molecule type" value="Genomic_DNA"/>
</dbReference>
<dbReference type="GO" id="GO:0005524">
    <property type="term" value="F:ATP binding"/>
    <property type="evidence" value="ECO:0007669"/>
    <property type="project" value="UniProtKB-UniRule"/>
</dbReference>
<sequence>MGRKTPRKNNPFATQSNQSMYVGIFLLIVLVSTFLLLQLTSGRMEKAISYSQFLGYVTNGYIMSVKIEGQIIRGDFKEQLEGRYTGFVTILPLMDNELLPLLKQSQVEIIGEKVKDQSGWSLTWMTVGGLLLLAFIFFLMRGVQGGDSSKAFTFAKSRARLHRENTNKVRFTDVAGCEEAKQDLQEVVEFLKRPQKFNAIGARIPKGVLLVGSPGTGKTLLAKAVAGEAGVPFFSVSGSEFVEMFVGVGAARVRDLFSEARKHAPCIVFIDELDAVGRSRGTGLGGSHDEREQTLNQILVEMDGFDSSEGLIILAATNRPDILDPALLRPGRFDRQVVVDKPDIKAREAILKIHTRKVPLASDVDLSVIARGTPGFTGADLENLVNEAALNAARNNRKKVTMEDLEFAKDKVSLGPERRSLVLSEEDKWMTAYHEAGHAILGHILPLTDPIHKVTIIPRGQALGITYHLPEVEKRSIVKEEALQNIIMAMGGRAAEELKFGKDYISSGASSDIDHVTRFVRTMVCEWGMSDVLGPVRYGETEGPVFLGKDLMTRKNFSERVHELIDEEVQKIITTCYEEALKLLKKHEEKLDLLAKTLIEKEVLNGDDIKQLLGEVSKKHFPRLEFIKKELSESTSQA</sequence>
<evidence type="ECO:0000256" key="7">
    <source>
        <dbReference type="ARBA" id="ARBA00022741"/>
    </source>
</evidence>
<feature type="binding site" evidence="15">
    <location>
        <begin position="212"/>
        <end position="219"/>
    </location>
    <ligand>
        <name>ATP</name>
        <dbReference type="ChEBI" id="CHEBI:30616"/>
    </ligand>
</feature>
<feature type="binding site" evidence="15">
    <location>
        <position position="512"/>
    </location>
    <ligand>
        <name>Zn(2+)</name>
        <dbReference type="ChEBI" id="CHEBI:29105"/>
        <note>catalytic</note>
    </ligand>
</feature>
<dbReference type="SUPFAM" id="SSF52540">
    <property type="entry name" value="P-loop containing nucleoside triphosphate hydrolases"/>
    <property type="match status" value="1"/>
</dbReference>
<dbReference type="GO" id="GO:0006508">
    <property type="term" value="P:proteolysis"/>
    <property type="evidence" value="ECO:0007669"/>
    <property type="project" value="UniProtKB-KW"/>
</dbReference>
<dbReference type="InterPro" id="IPR011546">
    <property type="entry name" value="Pept_M41_FtsH_extracell"/>
</dbReference>
<dbReference type="InterPro" id="IPR037219">
    <property type="entry name" value="Peptidase_M41-like"/>
</dbReference>
<dbReference type="GO" id="GO:0008270">
    <property type="term" value="F:zinc ion binding"/>
    <property type="evidence" value="ECO:0007669"/>
    <property type="project" value="UniProtKB-UniRule"/>
</dbReference>
<proteinExistence type="inferred from homology"/>
<comment type="subcellular location">
    <subcellularLocation>
        <location evidence="15">Cell membrane</location>
        <topology evidence="15">Multi-pass membrane protein</topology>
        <orientation evidence="15">Cytoplasmic side</orientation>
    </subcellularLocation>
    <subcellularLocation>
        <location evidence="1">Membrane</location>
    </subcellularLocation>
</comment>
<feature type="binding site" evidence="15">
    <location>
        <position position="438"/>
    </location>
    <ligand>
        <name>Zn(2+)</name>
        <dbReference type="ChEBI" id="CHEBI:29105"/>
        <note>catalytic</note>
    </ligand>
</feature>
<reference evidence="18" key="1">
    <citation type="submission" date="2021-04" db="EMBL/GenBank/DDBJ databases">
        <authorList>
            <person name="Postec A."/>
        </authorList>
    </citation>
    <scope>NUCLEOTIDE SEQUENCE</scope>
    <source>
        <strain evidence="18">F1F22</strain>
    </source>
</reference>
<feature type="transmembrane region" description="Helical" evidence="15">
    <location>
        <begin position="20"/>
        <end position="39"/>
    </location>
</feature>
<evidence type="ECO:0000256" key="2">
    <source>
        <dbReference type="ARBA" id="ARBA00010044"/>
    </source>
</evidence>
<protein>
    <recommendedName>
        <fullName evidence="15">ATP-dependent zinc metalloprotease FtsH</fullName>
        <ecNumber evidence="15">3.4.24.-</ecNumber>
    </recommendedName>
</protein>
<keyword evidence="12 15" id="KW-0482">Metalloprotease</keyword>
<evidence type="ECO:0000313" key="18">
    <source>
        <dbReference type="EMBL" id="URA10054.1"/>
    </source>
</evidence>
<dbReference type="RefSeq" id="WP_271435185.1">
    <property type="nucleotide sequence ID" value="NZ_CP073355.1"/>
</dbReference>
<keyword evidence="5 15" id="KW-0812">Transmembrane</keyword>
<evidence type="ECO:0000256" key="12">
    <source>
        <dbReference type="ARBA" id="ARBA00023049"/>
    </source>
</evidence>
<comment type="similarity">
    <text evidence="14 15">In the central section; belongs to the AAA ATPase family.</text>
</comment>
<keyword evidence="9 15" id="KW-0862">Zinc</keyword>
<dbReference type="Pfam" id="PF06480">
    <property type="entry name" value="FtsH_ext"/>
    <property type="match status" value="1"/>
</dbReference>
<evidence type="ECO:0000256" key="11">
    <source>
        <dbReference type="ARBA" id="ARBA00022989"/>
    </source>
</evidence>
<evidence type="ECO:0000256" key="6">
    <source>
        <dbReference type="ARBA" id="ARBA00022723"/>
    </source>
</evidence>
<evidence type="ECO:0000256" key="4">
    <source>
        <dbReference type="ARBA" id="ARBA00022670"/>
    </source>
</evidence>
<dbReference type="SUPFAM" id="SSF140990">
    <property type="entry name" value="FtsH protease domain-like"/>
    <property type="match status" value="1"/>
</dbReference>
<dbReference type="InterPro" id="IPR003593">
    <property type="entry name" value="AAA+_ATPase"/>
</dbReference>
<dbReference type="Gene3D" id="1.10.8.60">
    <property type="match status" value="1"/>
</dbReference>
<dbReference type="NCBIfam" id="TIGR01241">
    <property type="entry name" value="FtsH_fam"/>
    <property type="match status" value="1"/>
</dbReference>
<gene>
    <name evidence="15 18" type="primary">ftsH</name>
    <name evidence="18" type="ORF">KDW03_11310</name>
</gene>
<dbReference type="InterPro" id="IPR041569">
    <property type="entry name" value="AAA_lid_3"/>
</dbReference>
<name>A0AAX3BCV8_9SPIR</name>
<feature type="active site" evidence="15">
    <location>
        <position position="435"/>
    </location>
</feature>
<keyword evidence="13 15" id="KW-0472">Membrane</keyword>
<evidence type="ECO:0000259" key="17">
    <source>
        <dbReference type="SMART" id="SM00382"/>
    </source>
</evidence>
<dbReference type="FunFam" id="1.20.58.760:FF:000001">
    <property type="entry name" value="ATP-dependent zinc metalloprotease FtsH"/>
    <property type="match status" value="1"/>
</dbReference>
<dbReference type="InterPro" id="IPR005936">
    <property type="entry name" value="FtsH"/>
</dbReference>
<evidence type="ECO:0000256" key="10">
    <source>
        <dbReference type="ARBA" id="ARBA00022840"/>
    </source>
</evidence>
<keyword evidence="10 15" id="KW-0067">ATP-binding</keyword>
<feature type="transmembrane region" description="Helical" evidence="15">
    <location>
        <begin position="122"/>
        <end position="140"/>
    </location>
</feature>
<dbReference type="SMART" id="SM00382">
    <property type="entry name" value="AAA"/>
    <property type="match status" value="1"/>
</dbReference>
<comment type="subunit">
    <text evidence="15">Homohexamer.</text>
</comment>
<dbReference type="FunFam" id="3.40.50.300:FF:000001">
    <property type="entry name" value="ATP-dependent zinc metalloprotease FtsH"/>
    <property type="match status" value="1"/>
</dbReference>
<organism evidence="18 19">
    <name type="scientific">Thermospira aquatica</name>
    <dbReference type="NCBI Taxonomy" id="2828656"/>
    <lineage>
        <taxon>Bacteria</taxon>
        <taxon>Pseudomonadati</taxon>
        <taxon>Spirochaetota</taxon>
        <taxon>Spirochaetia</taxon>
        <taxon>Brevinematales</taxon>
        <taxon>Thermospiraceae</taxon>
        <taxon>Thermospira</taxon>
    </lineage>
</organism>
<evidence type="ECO:0000256" key="15">
    <source>
        <dbReference type="HAMAP-Rule" id="MF_01458"/>
    </source>
</evidence>
<dbReference type="HAMAP" id="MF_01458">
    <property type="entry name" value="FtsH"/>
    <property type="match status" value="1"/>
</dbReference>
<dbReference type="GO" id="GO:0016887">
    <property type="term" value="F:ATP hydrolysis activity"/>
    <property type="evidence" value="ECO:0007669"/>
    <property type="project" value="UniProtKB-UniRule"/>
</dbReference>
<dbReference type="PANTHER" id="PTHR23076:SF97">
    <property type="entry name" value="ATP-DEPENDENT ZINC METALLOPROTEASE YME1L1"/>
    <property type="match status" value="1"/>
</dbReference>
<dbReference type="Gene3D" id="3.30.720.210">
    <property type="match status" value="1"/>
</dbReference>
<dbReference type="InterPro" id="IPR003960">
    <property type="entry name" value="ATPase_AAA_CS"/>
</dbReference>
<reference evidence="18" key="2">
    <citation type="submission" date="2022-06" db="EMBL/GenBank/DDBJ databases">
        <title>Thermospira aquatica gen. nov., sp. nov.</title>
        <authorList>
            <person name="Ben Ali Gam Z."/>
            <person name="Labat M."/>
        </authorList>
    </citation>
    <scope>NUCLEOTIDE SEQUENCE</scope>
    <source>
        <strain evidence="18">F1F22</strain>
    </source>
</reference>
<keyword evidence="8 15" id="KW-0378">Hydrolase</keyword>
<keyword evidence="4 15" id="KW-0645">Protease</keyword>
<dbReference type="KEGG" id="taqu:KDW03_11310"/>
<evidence type="ECO:0000256" key="8">
    <source>
        <dbReference type="ARBA" id="ARBA00022801"/>
    </source>
</evidence>
<dbReference type="Pfam" id="PF17862">
    <property type="entry name" value="AAA_lid_3"/>
    <property type="match status" value="1"/>
</dbReference>
<evidence type="ECO:0000256" key="14">
    <source>
        <dbReference type="ARBA" id="ARBA00061570"/>
    </source>
</evidence>
<dbReference type="Proteomes" id="UP001056539">
    <property type="component" value="Chromosome"/>
</dbReference>
<keyword evidence="11 15" id="KW-1133">Transmembrane helix</keyword>
<dbReference type="InterPro" id="IPR000642">
    <property type="entry name" value="Peptidase_M41"/>
</dbReference>
<dbReference type="GO" id="GO:0030163">
    <property type="term" value="P:protein catabolic process"/>
    <property type="evidence" value="ECO:0007669"/>
    <property type="project" value="UniProtKB-UniRule"/>
</dbReference>
<dbReference type="EC" id="3.4.24.-" evidence="15"/>
<dbReference type="Gene3D" id="3.40.50.300">
    <property type="entry name" value="P-loop containing nucleotide triphosphate hydrolases"/>
    <property type="match status" value="1"/>
</dbReference>
<dbReference type="FunFam" id="1.10.8.60:FF:000001">
    <property type="entry name" value="ATP-dependent zinc metalloprotease FtsH"/>
    <property type="match status" value="1"/>
</dbReference>
<evidence type="ECO:0000313" key="19">
    <source>
        <dbReference type="Proteomes" id="UP001056539"/>
    </source>
</evidence>
<evidence type="ECO:0000256" key="3">
    <source>
        <dbReference type="ARBA" id="ARBA00022475"/>
    </source>
</evidence>
<dbReference type="Pfam" id="PF01434">
    <property type="entry name" value="Peptidase_M41"/>
    <property type="match status" value="1"/>
</dbReference>
<feature type="binding site" evidence="15">
    <location>
        <position position="434"/>
    </location>
    <ligand>
        <name>Zn(2+)</name>
        <dbReference type="ChEBI" id="CHEBI:29105"/>
        <note>catalytic</note>
    </ligand>
</feature>
<comment type="cofactor">
    <cofactor evidence="15">
        <name>Zn(2+)</name>
        <dbReference type="ChEBI" id="CHEBI:29105"/>
    </cofactor>
    <text evidence="15">Binds 1 zinc ion per subunit.</text>
</comment>
<dbReference type="InterPro" id="IPR003959">
    <property type="entry name" value="ATPase_AAA_core"/>
</dbReference>
<keyword evidence="7 15" id="KW-0547">Nucleotide-binding</keyword>
<keyword evidence="19" id="KW-1185">Reference proteome</keyword>
<dbReference type="PROSITE" id="PS00674">
    <property type="entry name" value="AAA"/>
    <property type="match status" value="1"/>
</dbReference>
<feature type="domain" description="AAA+ ATPase" evidence="17">
    <location>
        <begin position="204"/>
        <end position="343"/>
    </location>
</feature>
<comment type="similarity">
    <text evidence="16">Belongs to the AAA ATPase family.</text>
</comment>
<keyword evidence="6 15" id="KW-0479">Metal-binding</keyword>
<dbReference type="AlphaFoldDB" id="A0AAX3BCV8"/>
<evidence type="ECO:0000256" key="9">
    <source>
        <dbReference type="ARBA" id="ARBA00022833"/>
    </source>
</evidence>
<evidence type="ECO:0000256" key="16">
    <source>
        <dbReference type="RuleBase" id="RU003651"/>
    </source>
</evidence>
<dbReference type="GO" id="GO:0004222">
    <property type="term" value="F:metalloendopeptidase activity"/>
    <property type="evidence" value="ECO:0007669"/>
    <property type="project" value="InterPro"/>
</dbReference>
<evidence type="ECO:0000256" key="5">
    <source>
        <dbReference type="ARBA" id="ARBA00022692"/>
    </source>
</evidence>
<comment type="similarity">
    <text evidence="2 15">In the C-terminal section; belongs to the peptidase M41 family.</text>
</comment>
<dbReference type="GO" id="GO:0005886">
    <property type="term" value="C:plasma membrane"/>
    <property type="evidence" value="ECO:0007669"/>
    <property type="project" value="UniProtKB-SubCell"/>
</dbReference>
<keyword evidence="3 15" id="KW-1003">Cell membrane</keyword>
<accession>A0AAX3BCV8</accession>
<dbReference type="Gene3D" id="1.20.58.760">
    <property type="entry name" value="Peptidase M41"/>
    <property type="match status" value="1"/>
</dbReference>
<comment type="function">
    <text evidence="15">Acts as a processive, ATP-dependent zinc metallopeptidase for both cytoplasmic and membrane proteins. Plays a role in the quality control of integral membrane proteins.</text>
</comment>